<evidence type="ECO:0000313" key="2">
    <source>
        <dbReference type="Proteomes" id="UP000241964"/>
    </source>
</evidence>
<accession>A0A2P8FP67</accession>
<dbReference type="AlphaFoldDB" id="A0A2P8FP67"/>
<reference evidence="1 2" key="1">
    <citation type="submission" date="2018-03" db="EMBL/GenBank/DDBJ databases">
        <title>Genomic Encyclopedia of Archaeal and Bacterial Type Strains, Phase II (KMG-II): from individual species to whole genera.</title>
        <authorList>
            <person name="Goeker M."/>
        </authorList>
    </citation>
    <scope>NUCLEOTIDE SEQUENCE [LARGE SCALE GENOMIC DNA]</scope>
    <source>
        <strain evidence="1 2">DSM 29057</strain>
    </source>
</reference>
<keyword evidence="2" id="KW-1185">Reference proteome</keyword>
<dbReference type="EMBL" id="PYAS01000016">
    <property type="protein sequence ID" value="PSL23455.1"/>
    <property type="molecule type" value="Genomic_DNA"/>
</dbReference>
<dbReference type="Proteomes" id="UP000241964">
    <property type="component" value="Unassembled WGS sequence"/>
</dbReference>
<organism evidence="1 2">
    <name type="scientific">Dyadobacter jiangsuensis</name>
    <dbReference type="NCBI Taxonomy" id="1591085"/>
    <lineage>
        <taxon>Bacteria</taxon>
        <taxon>Pseudomonadati</taxon>
        <taxon>Bacteroidota</taxon>
        <taxon>Cytophagia</taxon>
        <taxon>Cytophagales</taxon>
        <taxon>Spirosomataceae</taxon>
        <taxon>Dyadobacter</taxon>
    </lineage>
</organism>
<name>A0A2P8FP67_9BACT</name>
<gene>
    <name evidence="1" type="ORF">CLV60_11610</name>
</gene>
<sequence>MPRFIFILRYTVSMVDTQLHNIVTKDFISLSRSSKSSSGVVVAIKKGNRVRYA</sequence>
<protein>
    <submittedName>
        <fullName evidence="1">Uncharacterized protein</fullName>
    </submittedName>
</protein>
<comment type="caution">
    <text evidence="1">The sequence shown here is derived from an EMBL/GenBank/DDBJ whole genome shotgun (WGS) entry which is preliminary data.</text>
</comment>
<proteinExistence type="predicted"/>
<evidence type="ECO:0000313" key="1">
    <source>
        <dbReference type="EMBL" id="PSL23455.1"/>
    </source>
</evidence>